<dbReference type="Gene3D" id="3.90.1200.10">
    <property type="match status" value="1"/>
</dbReference>
<dbReference type="EMBL" id="LNYU01000049">
    <property type="protein sequence ID" value="KTD60454.1"/>
    <property type="molecule type" value="Genomic_DNA"/>
</dbReference>
<evidence type="ECO:0000313" key="1">
    <source>
        <dbReference type="EMBL" id="KTD60454.1"/>
    </source>
</evidence>
<dbReference type="SUPFAM" id="SSF56112">
    <property type="entry name" value="Protein kinase-like (PK-like)"/>
    <property type="match status" value="1"/>
</dbReference>
<name>A0A0W0YV93_9GAMM</name>
<evidence type="ECO:0008006" key="3">
    <source>
        <dbReference type="Google" id="ProtNLM"/>
    </source>
</evidence>
<keyword evidence="2" id="KW-1185">Reference proteome</keyword>
<dbReference type="InterPro" id="IPR011009">
    <property type="entry name" value="Kinase-like_dom_sf"/>
</dbReference>
<accession>A0A0W0YV93</accession>
<gene>
    <name evidence="1" type="ORF">Lsan_2006</name>
</gene>
<dbReference type="InterPro" id="IPR004119">
    <property type="entry name" value="EcKL"/>
</dbReference>
<dbReference type="AlphaFoldDB" id="A0A0W0YV93"/>
<protein>
    <recommendedName>
        <fullName evidence="3">Phosphotransferase enzyme family protein</fullName>
    </recommendedName>
</protein>
<dbReference type="Proteomes" id="UP000054703">
    <property type="component" value="Unassembled WGS sequence"/>
</dbReference>
<dbReference type="RefSeq" id="WP_058514277.1">
    <property type="nucleotide sequence ID" value="NZ_CAAAIH010000033.1"/>
</dbReference>
<dbReference type="STRING" id="45074.Lsan_2006"/>
<organism evidence="1 2">
    <name type="scientific">Legionella santicrucis</name>
    <dbReference type="NCBI Taxonomy" id="45074"/>
    <lineage>
        <taxon>Bacteria</taxon>
        <taxon>Pseudomonadati</taxon>
        <taxon>Pseudomonadota</taxon>
        <taxon>Gammaproteobacteria</taxon>
        <taxon>Legionellales</taxon>
        <taxon>Legionellaceae</taxon>
        <taxon>Legionella</taxon>
    </lineage>
</organism>
<sequence length="416" mass="47094">MNNNQSDQQVTNLNVIQAAQYLLQQCFANPCEIKSATFLSEPDRRNVVLRLYLENKSEDIPASVILKQSLPEAIDDDDKDACARFARDWAGLEFLSGLKQWHHNVPKFYGGHKEHRFILLEDLGLEHVSLVDSLTLPNRTEAIAALTRFMMALGNFHAASFGHVSKYEAILHSINQQAESIQDELDFMFNDLLPKLELANKSLGLTVTPEIIHEAQSIIESLITPGAFTVLTHGDICPDNVFDHKNSEELQLIDFEWAVVRNALLDGTYLRMSMPTCWCAKAIPNEVIESLETIYREELKRAIPAASDDLAYMTAYTEACGFWLLQQTVPLLNSVIDNDRVGSSGPTPENSLWKPEENNVRPRVLTRLQAFIEVASKNDQLPHLRKMAQDMLSAVKTRWSDVKPLEFYPAFLDRKP</sequence>
<evidence type="ECO:0000313" key="2">
    <source>
        <dbReference type="Proteomes" id="UP000054703"/>
    </source>
</evidence>
<comment type="caution">
    <text evidence="1">The sequence shown here is derived from an EMBL/GenBank/DDBJ whole genome shotgun (WGS) entry which is preliminary data.</text>
</comment>
<dbReference type="InterPro" id="IPR051678">
    <property type="entry name" value="AGP_Transferase"/>
</dbReference>
<dbReference type="PANTHER" id="PTHR21310">
    <property type="entry name" value="AMINOGLYCOSIDE PHOSPHOTRANSFERASE-RELATED-RELATED"/>
    <property type="match status" value="1"/>
</dbReference>
<proteinExistence type="predicted"/>
<dbReference type="PANTHER" id="PTHR21310:SF39">
    <property type="entry name" value="AMINOGLYCOSIDE PHOSPHOTRANSFERASE DOMAIN-CONTAINING PROTEIN"/>
    <property type="match status" value="1"/>
</dbReference>
<dbReference type="PATRIC" id="fig|45074.5.peg.2141"/>
<dbReference type="Pfam" id="PF02958">
    <property type="entry name" value="EcKL"/>
    <property type="match status" value="1"/>
</dbReference>
<dbReference type="OrthoDB" id="144109at2"/>
<reference evidence="1 2" key="1">
    <citation type="submission" date="2015-11" db="EMBL/GenBank/DDBJ databases">
        <title>Genomic analysis of 38 Legionella species identifies large and diverse effector repertoires.</title>
        <authorList>
            <person name="Burstein D."/>
            <person name="Amaro F."/>
            <person name="Zusman T."/>
            <person name="Lifshitz Z."/>
            <person name="Cohen O."/>
            <person name="Gilbert J.A."/>
            <person name="Pupko T."/>
            <person name="Shuman H.A."/>
            <person name="Segal G."/>
        </authorList>
    </citation>
    <scope>NUCLEOTIDE SEQUENCE [LARGE SCALE GENOMIC DNA]</scope>
    <source>
        <strain evidence="1 2">SC-63-C7</strain>
    </source>
</reference>